<dbReference type="InterPro" id="IPR003142">
    <property type="entry name" value="BPL_C"/>
</dbReference>
<dbReference type="Pfam" id="PF03099">
    <property type="entry name" value="BPL_LplA_LipB"/>
    <property type="match status" value="1"/>
</dbReference>
<dbReference type="SUPFAM" id="SSF55681">
    <property type="entry name" value="Class II aaRS and biotin synthetases"/>
    <property type="match status" value="1"/>
</dbReference>
<organism evidence="3">
    <name type="scientific">freshwater metagenome</name>
    <dbReference type="NCBI Taxonomy" id="449393"/>
    <lineage>
        <taxon>unclassified sequences</taxon>
        <taxon>metagenomes</taxon>
        <taxon>ecological metagenomes</taxon>
    </lineage>
</organism>
<feature type="domain" description="BPL/LPL catalytic" evidence="2">
    <location>
        <begin position="1"/>
        <end position="132"/>
    </location>
</feature>
<evidence type="ECO:0000313" key="3">
    <source>
        <dbReference type="EMBL" id="CAB4672373.1"/>
    </source>
</evidence>
<name>A0A6J6MJ30_9ZZZZ</name>
<evidence type="ECO:0000256" key="1">
    <source>
        <dbReference type="ARBA" id="ARBA00022598"/>
    </source>
</evidence>
<dbReference type="GO" id="GO:0005737">
    <property type="term" value="C:cytoplasm"/>
    <property type="evidence" value="ECO:0007669"/>
    <property type="project" value="TreeGrafter"/>
</dbReference>
<dbReference type="InterPro" id="IPR045864">
    <property type="entry name" value="aa-tRNA-synth_II/BPL/LPL"/>
</dbReference>
<dbReference type="AlphaFoldDB" id="A0A6J6MJ30"/>
<dbReference type="PANTHER" id="PTHR12835:SF5">
    <property type="entry name" value="BIOTIN--PROTEIN LIGASE"/>
    <property type="match status" value="1"/>
</dbReference>
<reference evidence="3" key="1">
    <citation type="submission" date="2020-05" db="EMBL/GenBank/DDBJ databases">
        <authorList>
            <person name="Chiriac C."/>
            <person name="Salcher M."/>
            <person name="Ghai R."/>
            <person name="Kavagutti S V."/>
        </authorList>
    </citation>
    <scope>NUCLEOTIDE SEQUENCE</scope>
</reference>
<dbReference type="NCBIfam" id="TIGR00121">
    <property type="entry name" value="birA_ligase"/>
    <property type="match status" value="1"/>
</dbReference>
<keyword evidence="1" id="KW-0436">Ligase</keyword>
<evidence type="ECO:0000259" key="2">
    <source>
        <dbReference type="PROSITE" id="PS51733"/>
    </source>
</evidence>
<dbReference type="Gene3D" id="2.30.30.100">
    <property type="match status" value="1"/>
</dbReference>
<proteinExistence type="predicted"/>
<protein>
    <submittedName>
        <fullName evidence="3">Unannotated protein</fullName>
    </submittedName>
</protein>
<dbReference type="PROSITE" id="PS51733">
    <property type="entry name" value="BPL_LPL_CATALYTIC"/>
    <property type="match status" value="1"/>
</dbReference>
<dbReference type="InterPro" id="IPR004143">
    <property type="entry name" value="BPL_LPL_catalytic"/>
</dbReference>
<dbReference type="GO" id="GO:0004077">
    <property type="term" value="F:biotin--[biotin carboxyl-carrier protein] ligase activity"/>
    <property type="evidence" value="ECO:0007669"/>
    <property type="project" value="InterPro"/>
</dbReference>
<dbReference type="InterPro" id="IPR004408">
    <property type="entry name" value="Biotin_CoA_COase_ligase"/>
</dbReference>
<dbReference type="Gene3D" id="3.30.930.10">
    <property type="entry name" value="Bira Bifunctional Protein, Domain 2"/>
    <property type="match status" value="1"/>
</dbReference>
<sequence>MERSWEASAGSSVMASVLFRPRFTDGSGIGWLTLMTALAISQAIEKMGPNPKIKWPNDVLVGDKKVSGILAEASVDLSCVVIGFGINVNQTKEQLPVETATSLFVETGSSTDRDQLLAAVIQNLKQLYLELTEAGGDAIASGLREAILKISATVGQQVSVEFPDGKKAFGKAKDIDAAGRLVVETSTETLTVSAGDVLHLRKA</sequence>
<dbReference type="Pfam" id="PF02237">
    <property type="entry name" value="BPL_C"/>
    <property type="match status" value="1"/>
</dbReference>
<accession>A0A6J6MJ30</accession>
<dbReference type="CDD" id="cd16442">
    <property type="entry name" value="BPL"/>
    <property type="match status" value="1"/>
</dbReference>
<dbReference type="PANTHER" id="PTHR12835">
    <property type="entry name" value="BIOTIN PROTEIN LIGASE"/>
    <property type="match status" value="1"/>
</dbReference>
<gene>
    <name evidence="3" type="ORF">UFOPK2328_00625</name>
</gene>
<dbReference type="EMBL" id="CAEZWX010000082">
    <property type="protein sequence ID" value="CAB4672373.1"/>
    <property type="molecule type" value="Genomic_DNA"/>
</dbReference>